<evidence type="ECO:0000259" key="1">
    <source>
        <dbReference type="Pfam" id="PF00462"/>
    </source>
</evidence>
<reference evidence="2 3" key="1">
    <citation type="journal article" date="2016" name="Nat. Commun.">
        <title>Thousands of microbial genomes shed light on interconnected biogeochemical processes in an aquifer system.</title>
        <authorList>
            <person name="Anantharaman K."/>
            <person name="Brown C.T."/>
            <person name="Hug L.A."/>
            <person name="Sharon I."/>
            <person name="Castelle C.J."/>
            <person name="Probst A.J."/>
            <person name="Thomas B.C."/>
            <person name="Singh A."/>
            <person name="Wilkins M.J."/>
            <person name="Karaoz U."/>
            <person name="Brodie E.L."/>
            <person name="Williams K.H."/>
            <person name="Hubbard S.S."/>
            <person name="Banfield J.F."/>
        </authorList>
    </citation>
    <scope>NUCLEOTIDE SEQUENCE [LARGE SCALE GENOMIC DNA]</scope>
</reference>
<evidence type="ECO:0000313" key="2">
    <source>
        <dbReference type="EMBL" id="OGD30047.1"/>
    </source>
</evidence>
<name>A0A1F5BHI2_9BACT</name>
<proteinExistence type="predicted"/>
<dbReference type="InterPro" id="IPR036249">
    <property type="entry name" value="Thioredoxin-like_sf"/>
</dbReference>
<dbReference type="AlphaFoldDB" id="A0A1F5BHI2"/>
<dbReference type="Pfam" id="PF00462">
    <property type="entry name" value="Glutaredoxin"/>
    <property type="match status" value="1"/>
</dbReference>
<dbReference type="PROSITE" id="PS51354">
    <property type="entry name" value="GLUTAREDOXIN_2"/>
    <property type="match status" value="1"/>
</dbReference>
<dbReference type="InterPro" id="IPR002109">
    <property type="entry name" value="Glutaredoxin"/>
</dbReference>
<evidence type="ECO:0000313" key="3">
    <source>
        <dbReference type="Proteomes" id="UP000179184"/>
    </source>
</evidence>
<comment type="caution">
    <text evidence="2">The sequence shown here is derived from an EMBL/GenBank/DDBJ whole genome shotgun (WGS) entry which is preliminary data.</text>
</comment>
<dbReference type="CDD" id="cd02976">
    <property type="entry name" value="NrdH"/>
    <property type="match status" value="1"/>
</dbReference>
<dbReference type="NCBIfam" id="NF041212">
    <property type="entry name" value="Uxx_star"/>
    <property type="match status" value="1"/>
</dbReference>
<organism evidence="2 3">
    <name type="scientific">Candidatus Azambacteria bacterium RIFCSPHIGHO2_02_46_12</name>
    <dbReference type="NCBI Taxonomy" id="1797295"/>
    <lineage>
        <taxon>Bacteria</taxon>
        <taxon>Candidatus Azamiibacteriota</taxon>
    </lineage>
</organism>
<accession>A0A1F5BHI2</accession>
<protein>
    <submittedName>
        <fullName evidence="2">NrdH-redoxin</fullName>
    </submittedName>
</protein>
<feature type="domain" description="Glutaredoxin" evidence="1">
    <location>
        <begin position="4"/>
        <end position="63"/>
    </location>
</feature>
<dbReference type="PANTHER" id="PTHR34386">
    <property type="entry name" value="GLUTAREDOXIN"/>
    <property type="match status" value="1"/>
</dbReference>
<dbReference type="GO" id="GO:0009055">
    <property type="term" value="F:electron transfer activity"/>
    <property type="evidence" value="ECO:0007669"/>
    <property type="project" value="TreeGrafter"/>
</dbReference>
<dbReference type="NCBIfam" id="TIGR02196">
    <property type="entry name" value="GlrX_YruB"/>
    <property type="match status" value="1"/>
</dbReference>
<dbReference type="InterPro" id="IPR011911">
    <property type="entry name" value="GlrX_YruB"/>
</dbReference>
<sequence>MPKVIIYTTPTCPYCHLAKEFFQEHNVAFEEFNVAEDEQAREEMIKKSKNLAVPVIDVDGEIIIGFDKVKLEKLLLKK</sequence>
<dbReference type="SUPFAM" id="SSF52833">
    <property type="entry name" value="Thioredoxin-like"/>
    <property type="match status" value="1"/>
</dbReference>
<dbReference type="Proteomes" id="UP000179184">
    <property type="component" value="Unassembled WGS sequence"/>
</dbReference>
<gene>
    <name evidence="2" type="ORF">A2W60_02640</name>
</gene>
<dbReference type="GO" id="GO:0045454">
    <property type="term" value="P:cell redox homeostasis"/>
    <property type="evidence" value="ECO:0007669"/>
    <property type="project" value="TreeGrafter"/>
</dbReference>
<dbReference type="InterPro" id="IPR051548">
    <property type="entry name" value="Grx-like_ET"/>
</dbReference>
<dbReference type="PANTHER" id="PTHR34386:SF1">
    <property type="entry name" value="GLUTAREDOXIN-LIKE PROTEIN NRDH"/>
    <property type="match status" value="1"/>
</dbReference>
<dbReference type="EMBL" id="MEYN01000034">
    <property type="protein sequence ID" value="OGD30047.1"/>
    <property type="molecule type" value="Genomic_DNA"/>
</dbReference>
<dbReference type="Gene3D" id="3.40.30.10">
    <property type="entry name" value="Glutaredoxin"/>
    <property type="match status" value="1"/>
</dbReference>